<dbReference type="PATRIC" id="fig|1410657.5.peg.1560"/>
<evidence type="ECO:0000256" key="3">
    <source>
        <dbReference type="ARBA" id="ARBA00023098"/>
    </source>
</evidence>
<comment type="caution">
    <text evidence="4">Lacks conserved residue(s) required for the propagation of feature annotation.</text>
</comment>
<feature type="short sequence motif" description="GXSXG" evidence="4">
    <location>
        <begin position="36"/>
        <end position="40"/>
    </location>
</feature>
<dbReference type="InterPro" id="IPR016035">
    <property type="entry name" value="Acyl_Trfase/lysoPLipase"/>
</dbReference>
<dbReference type="EMBL" id="JQBL01000042">
    <property type="protein sequence ID" value="KRN47506.1"/>
    <property type="molecule type" value="Genomic_DNA"/>
</dbReference>
<dbReference type="PROSITE" id="PS51635">
    <property type="entry name" value="PNPLA"/>
    <property type="match status" value="1"/>
</dbReference>
<evidence type="ECO:0000313" key="7">
    <source>
        <dbReference type="Proteomes" id="UP000051841"/>
    </source>
</evidence>
<dbReference type="GO" id="GO:0016042">
    <property type="term" value="P:lipid catabolic process"/>
    <property type="evidence" value="ECO:0007669"/>
    <property type="project" value="UniProtKB-UniRule"/>
</dbReference>
<dbReference type="PANTHER" id="PTHR14226">
    <property type="entry name" value="NEUROPATHY TARGET ESTERASE/SWISS CHEESE D.MELANOGASTER"/>
    <property type="match status" value="1"/>
</dbReference>
<sequence length="283" mass="32226">MKTGLVLEGGAMRGLFTAGVLDVLMENNIDFDGAVGVSAGACFGINYKSHQIGRTIRYNMRYCQDKRYGSWSSYLKSGNVFDAEFCYHELPLKKDPFDINASKENKMPFYVVASNVETGQAAYRRIDDVTHTELEWIRASAAIPLVSDIVNIEGLKLLDGGVADSIPLHFMETKGYEKNVVILTQPRDYRKEKNRFMPLLKRKYHDYPLYLKALENRHIHYNKTLDDIKEKEKTGELFVIAPPHSLHISAMQNKPRELVRVYEEGRIAANNALKSLKTFMGSH</sequence>
<feature type="domain" description="PNPLA" evidence="5">
    <location>
        <begin position="5"/>
        <end position="172"/>
    </location>
</feature>
<evidence type="ECO:0000256" key="1">
    <source>
        <dbReference type="ARBA" id="ARBA00022801"/>
    </source>
</evidence>
<feature type="short sequence motif" description="DGA/G" evidence="4">
    <location>
        <begin position="159"/>
        <end position="161"/>
    </location>
</feature>
<keyword evidence="1 4" id="KW-0378">Hydrolase</keyword>
<evidence type="ECO:0000313" key="6">
    <source>
        <dbReference type="EMBL" id="KRN47506.1"/>
    </source>
</evidence>
<dbReference type="Gene3D" id="3.40.1090.10">
    <property type="entry name" value="Cytosolic phospholipase A2 catalytic domain"/>
    <property type="match status" value="2"/>
</dbReference>
<dbReference type="GO" id="GO:0008233">
    <property type="term" value="F:peptidase activity"/>
    <property type="evidence" value="ECO:0007669"/>
    <property type="project" value="UniProtKB-KW"/>
</dbReference>
<dbReference type="InterPro" id="IPR045943">
    <property type="entry name" value="DUF6363"/>
</dbReference>
<proteinExistence type="predicted"/>
<keyword evidence="6" id="KW-0645">Protease</keyword>
<feature type="active site" description="Nucleophile" evidence="4">
    <location>
        <position position="38"/>
    </location>
</feature>
<dbReference type="InterPro" id="IPR002641">
    <property type="entry name" value="PNPLA_dom"/>
</dbReference>
<accession>A0A0R2H3X1</accession>
<dbReference type="PANTHER" id="PTHR14226:SF25">
    <property type="entry name" value="PHOSPHOESTERASE"/>
    <property type="match status" value="1"/>
</dbReference>
<protein>
    <submittedName>
        <fullName evidence="6">Serine protease</fullName>
    </submittedName>
</protein>
<dbReference type="InterPro" id="IPR037483">
    <property type="entry name" value="YjjU-like"/>
</dbReference>
<organism evidence="6 7">
    <name type="scientific">Kandleria vitulina DSM 20405</name>
    <dbReference type="NCBI Taxonomy" id="1410657"/>
    <lineage>
        <taxon>Bacteria</taxon>
        <taxon>Bacillati</taxon>
        <taxon>Bacillota</taxon>
        <taxon>Erysipelotrichia</taxon>
        <taxon>Erysipelotrichales</taxon>
        <taxon>Coprobacillaceae</taxon>
        <taxon>Kandleria</taxon>
    </lineage>
</organism>
<comment type="caution">
    <text evidence="6">The sequence shown here is derived from an EMBL/GenBank/DDBJ whole genome shotgun (WGS) entry which is preliminary data.</text>
</comment>
<evidence type="ECO:0000256" key="2">
    <source>
        <dbReference type="ARBA" id="ARBA00022963"/>
    </source>
</evidence>
<dbReference type="SUPFAM" id="SSF52151">
    <property type="entry name" value="FabD/lysophospholipase-like"/>
    <property type="match status" value="1"/>
</dbReference>
<dbReference type="AlphaFoldDB" id="A0A0R2H3X1"/>
<dbReference type="GO" id="GO:0006508">
    <property type="term" value="P:proteolysis"/>
    <property type="evidence" value="ECO:0007669"/>
    <property type="project" value="UniProtKB-KW"/>
</dbReference>
<name>A0A0R2H3X1_9FIRM</name>
<gene>
    <name evidence="6" type="ORF">IV49_GL001512</name>
</gene>
<dbReference type="Pfam" id="PF19890">
    <property type="entry name" value="DUF6363"/>
    <property type="match status" value="1"/>
</dbReference>
<reference evidence="6 7" key="1">
    <citation type="journal article" date="2015" name="Genome Announc.">
        <title>Expanding the biotechnology potential of lactobacilli through comparative genomics of 213 strains and associated genera.</title>
        <authorList>
            <person name="Sun Z."/>
            <person name="Harris H.M."/>
            <person name="McCann A."/>
            <person name="Guo C."/>
            <person name="Argimon S."/>
            <person name="Zhang W."/>
            <person name="Yang X."/>
            <person name="Jeffery I.B."/>
            <person name="Cooney J.C."/>
            <person name="Kagawa T.F."/>
            <person name="Liu W."/>
            <person name="Song Y."/>
            <person name="Salvetti E."/>
            <person name="Wrobel A."/>
            <person name="Rasinkangas P."/>
            <person name="Parkhill J."/>
            <person name="Rea M.C."/>
            <person name="O'Sullivan O."/>
            <person name="Ritari J."/>
            <person name="Douillard F.P."/>
            <person name="Paul Ross R."/>
            <person name="Yang R."/>
            <person name="Briner A.E."/>
            <person name="Felis G.E."/>
            <person name="de Vos W.M."/>
            <person name="Barrangou R."/>
            <person name="Klaenhammer T.R."/>
            <person name="Caufield P.W."/>
            <person name="Cui Y."/>
            <person name="Zhang H."/>
            <person name="O'Toole P.W."/>
        </authorList>
    </citation>
    <scope>NUCLEOTIDE SEQUENCE [LARGE SCALE GENOMIC DNA]</scope>
    <source>
        <strain evidence="6 7">DSM 20405</strain>
    </source>
</reference>
<keyword evidence="3 4" id="KW-0443">Lipid metabolism</keyword>
<dbReference type="InterPro" id="IPR050301">
    <property type="entry name" value="NTE"/>
</dbReference>
<evidence type="ECO:0000256" key="4">
    <source>
        <dbReference type="PROSITE-ProRule" id="PRU01161"/>
    </source>
</evidence>
<keyword evidence="2 4" id="KW-0442">Lipid degradation</keyword>
<dbReference type="Pfam" id="PF01734">
    <property type="entry name" value="Patatin"/>
    <property type="match status" value="1"/>
</dbReference>
<dbReference type="RefSeq" id="WP_029070517.1">
    <property type="nucleotide sequence ID" value="NZ_JNKN01000043.1"/>
</dbReference>
<dbReference type="CDD" id="cd07208">
    <property type="entry name" value="Pat_hypo_Ecoli_yjju_like"/>
    <property type="match status" value="1"/>
</dbReference>
<feature type="active site" description="Proton acceptor" evidence="4">
    <location>
        <position position="159"/>
    </location>
</feature>
<dbReference type="Proteomes" id="UP000051841">
    <property type="component" value="Unassembled WGS sequence"/>
</dbReference>
<keyword evidence="7" id="KW-1185">Reference proteome</keyword>
<evidence type="ECO:0000259" key="5">
    <source>
        <dbReference type="PROSITE" id="PS51635"/>
    </source>
</evidence>